<evidence type="ECO:0000313" key="2">
    <source>
        <dbReference type="EMBL" id="GLD53004.1"/>
    </source>
</evidence>
<sequence length="94" mass="10070">MQMRFPHGDGGAAAPALSLADRSTSDGGSDTGTNPQHQTAGALDQNWMPKRLPTHPGPVLTDTKTSPAPTQQHLCQDASRISKLIHKTRTNDSW</sequence>
<keyword evidence="3" id="KW-1185">Reference proteome</keyword>
<dbReference type="EMBL" id="BRZM01000015">
    <property type="protein sequence ID" value="GLD53004.1"/>
    <property type="molecule type" value="Genomic_DNA"/>
</dbReference>
<reference evidence="2" key="1">
    <citation type="submission" date="2022-08" db="EMBL/GenBank/DDBJ databases">
        <title>Genome sequencing of akame (Lates japonicus).</title>
        <authorList>
            <person name="Hashiguchi Y."/>
            <person name="Takahashi H."/>
        </authorList>
    </citation>
    <scope>NUCLEOTIDE SEQUENCE</scope>
    <source>
        <strain evidence="2">Kochi</strain>
    </source>
</reference>
<feature type="compositionally biased region" description="Polar residues" evidence="1">
    <location>
        <begin position="62"/>
        <end position="74"/>
    </location>
</feature>
<feature type="region of interest" description="Disordered" evidence="1">
    <location>
        <begin position="1"/>
        <end position="74"/>
    </location>
</feature>
<name>A0AAD3MFK5_LATJO</name>
<accession>A0AAD3MFK5</accession>
<dbReference type="AlphaFoldDB" id="A0AAD3MFK5"/>
<dbReference type="Proteomes" id="UP001279410">
    <property type="component" value="Unassembled WGS sequence"/>
</dbReference>
<keyword evidence="2" id="KW-0675">Receptor</keyword>
<comment type="caution">
    <text evidence="2">The sequence shown here is derived from an EMBL/GenBank/DDBJ whole genome shotgun (WGS) entry which is preliminary data.</text>
</comment>
<protein>
    <submittedName>
        <fullName evidence="2">Sortilin-related receptor isoform X1</fullName>
    </submittedName>
</protein>
<feature type="compositionally biased region" description="Polar residues" evidence="1">
    <location>
        <begin position="21"/>
        <end position="39"/>
    </location>
</feature>
<evidence type="ECO:0000313" key="3">
    <source>
        <dbReference type="Proteomes" id="UP001279410"/>
    </source>
</evidence>
<proteinExistence type="predicted"/>
<organism evidence="2 3">
    <name type="scientific">Lates japonicus</name>
    <name type="common">Japanese lates</name>
    <dbReference type="NCBI Taxonomy" id="270547"/>
    <lineage>
        <taxon>Eukaryota</taxon>
        <taxon>Metazoa</taxon>
        <taxon>Chordata</taxon>
        <taxon>Craniata</taxon>
        <taxon>Vertebrata</taxon>
        <taxon>Euteleostomi</taxon>
        <taxon>Actinopterygii</taxon>
        <taxon>Neopterygii</taxon>
        <taxon>Teleostei</taxon>
        <taxon>Neoteleostei</taxon>
        <taxon>Acanthomorphata</taxon>
        <taxon>Carangaria</taxon>
        <taxon>Carangaria incertae sedis</taxon>
        <taxon>Centropomidae</taxon>
        <taxon>Lates</taxon>
    </lineage>
</organism>
<gene>
    <name evidence="2" type="ORF">AKAME5_000581900</name>
</gene>
<evidence type="ECO:0000256" key="1">
    <source>
        <dbReference type="SAM" id="MobiDB-lite"/>
    </source>
</evidence>